<evidence type="ECO:0000256" key="9">
    <source>
        <dbReference type="RuleBase" id="RU004320"/>
    </source>
</evidence>
<evidence type="ECO:0000256" key="7">
    <source>
        <dbReference type="HAMAP-Rule" id="MF_00083"/>
    </source>
</evidence>
<dbReference type="SUPFAM" id="SSF53178">
    <property type="entry name" value="Peptidyl-tRNA hydrolase-like"/>
    <property type="match status" value="1"/>
</dbReference>
<dbReference type="CDD" id="cd00462">
    <property type="entry name" value="PTH"/>
    <property type="match status" value="1"/>
</dbReference>
<dbReference type="GO" id="GO:0000049">
    <property type="term" value="F:tRNA binding"/>
    <property type="evidence" value="ECO:0007669"/>
    <property type="project" value="UniProtKB-UniRule"/>
</dbReference>
<evidence type="ECO:0000256" key="3">
    <source>
        <dbReference type="ARBA" id="ARBA00022801"/>
    </source>
</evidence>
<feature type="binding site" evidence="7">
    <location>
        <position position="14"/>
    </location>
    <ligand>
        <name>tRNA</name>
        <dbReference type="ChEBI" id="CHEBI:17843"/>
    </ligand>
</feature>
<feature type="binding site" evidence="7">
    <location>
        <position position="106"/>
    </location>
    <ligand>
        <name>tRNA</name>
        <dbReference type="ChEBI" id="CHEBI:17843"/>
    </ligand>
</feature>
<dbReference type="AlphaFoldDB" id="A0A1S6U9D6"/>
<sequence length="183" mass="20500">MILIVGLGNPTEQYKNTRHNIGFMLIDKLLNSDFVDVSSSKFQGDVYKHKNTLLLKPNTYMNLSGNSVKAVNDFYKPDRIIVVHDDLDLSFGAIKFKKGGSSGGHNGIKSIDNLIGNDYERVRIGIGRAGNVTNFVLGDFNDNEKKILDDILEYAKNAILELIKNDISYASQKFTLKKWQNAV</sequence>
<dbReference type="NCBIfam" id="TIGR00447">
    <property type="entry name" value="pth"/>
    <property type="match status" value="1"/>
</dbReference>
<keyword evidence="4 7" id="KW-0694">RNA-binding</keyword>
<dbReference type="PROSITE" id="PS01195">
    <property type="entry name" value="PEPT_TRNA_HYDROL_1"/>
    <property type="match status" value="1"/>
</dbReference>
<dbReference type="GO" id="GO:0072344">
    <property type="term" value="P:rescue of stalled ribosome"/>
    <property type="evidence" value="ECO:0007669"/>
    <property type="project" value="UniProtKB-UniRule"/>
</dbReference>
<comment type="catalytic activity">
    <reaction evidence="7 8">
        <text>an N-acyl-L-alpha-aminoacyl-tRNA + H2O = an N-acyl-L-amino acid + a tRNA + H(+)</text>
        <dbReference type="Rhea" id="RHEA:54448"/>
        <dbReference type="Rhea" id="RHEA-COMP:10123"/>
        <dbReference type="Rhea" id="RHEA-COMP:13883"/>
        <dbReference type="ChEBI" id="CHEBI:15377"/>
        <dbReference type="ChEBI" id="CHEBI:15378"/>
        <dbReference type="ChEBI" id="CHEBI:59874"/>
        <dbReference type="ChEBI" id="CHEBI:78442"/>
        <dbReference type="ChEBI" id="CHEBI:138191"/>
        <dbReference type="EC" id="3.1.1.29"/>
    </reaction>
</comment>
<dbReference type="HAMAP" id="MF_00083">
    <property type="entry name" value="Pept_tRNA_hydro_bact"/>
    <property type="match status" value="1"/>
</dbReference>
<comment type="similarity">
    <text evidence="5 7 9">Belongs to the PTH family.</text>
</comment>
<dbReference type="InterPro" id="IPR001328">
    <property type="entry name" value="Pept_tRNA_hydro"/>
</dbReference>
<dbReference type="EMBL" id="CP017258">
    <property type="protein sequence ID" value="AQW88310.1"/>
    <property type="molecule type" value="Genomic_DNA"/>
</dbReference>
<keyword evidence="3 7" id="KW-0378">Hydrolase</keyword>
<comment type="subcellular location">
    <subcellularLocation>
        <location evidence="7">Cytoplasm</location>
    </subcellularLocation>
</comment>
<name>A0A1S6U9D6_9BACT</name>
<gene>
    <name evidence="7 10" type="primary">pth</name>
    <name evidence="10" type="ORF">CPIN18021_1526</name>
</gene>
<keyword evidence="2 7" id="KW-0820">tRNA-binding</keyword>
<comment type="function">
    <text evidence="7">Hydrolyzes ribosome-free peptidyl-tRNAs (with 1 or more amino acids incorporated), which drop off the ribosome during protein synthesis, or as a result of ribosome stalling.</text>
</comment>
<dbReference type="PROSITE" id="PS01196">
    <property type="entry name" value="PEPT_TRNA_HYDROL_2"/>
    <property type="match status" value="1"/>
</dbReference>
<evidence type="ECO:0000256" key="6">
    <source>
        <dbReference type="ARBA" id="ARBA00050038"/>
    </source>
</evidence>
<dbReference type="Proteomes" id="UP000190868">
    <property type="component" value="Chromosome"/>
</dbReference>
<evidence type="ECO:0000256" key="1">
    <source>
        <dbReference type="ARBA" id="ARBA00013260"/>
    </source>
</evidence>
<dbReference type="InterPro" id="IPR018171">
    <property type="entry name" value="Pept_tRNA_hydro_CS"/>
</dbReference>
<dbReference type="Pfam" id="PF01195">
    <property type="entry name" value="Pept_tRNA_hydro"/>
    <property type="match status" value="1"/>
</dbReference>
<keyword evidence="11" id="KW-1185">Reference proteome</keyword>
<evidence type="ECO:0000313" key="10">
    <source>
        <dbReference type="EMBL" id="AQW88310.1"/>
    </source>
</evidence>
<dbReference type="GO" id="GO:0004045">
    <property type="term" value="F:peptidyl-tRNA hydrolase activity"/>
    <property type="evidence" value="ECO:0007669"/>
    <property type="project" value="UniProtKB-UniRule"/>
</dbReference>
<organism evidence="10 11">
    <name type="scientific">Campylobacter pinnipediorum subsp. caledonicus</name>
    <dbReference type="NCBI Taxonomy" id="1874362"/>
    <lineage>
        <taxon>Bacteria</taxon>
        <taxon>Pseudomonadati</taxon>
        <taxon>Campylobacterota</taxon>
        <taxon>Epsilonproteobacteria</taxon>
        <taxon>Campylobacterales</taxon>
        <taxon>Campylobacteraceae</taxon>
        <taxon>Campylobacter</taxon>
    </lineage>
</organism>
<evidence type="ECO:0000256" key="4">
    <source>
        <dbReference type="ARBA" id="ARBA00022884"/>
    </source>
</evidence>
<evidence type="ECO:0000256" key="8">
    <source>
        <dbReference type="RuleBase" id="RU000673"/>
    </source>
</evidence>
<keyword evidence="7" id="KW-0963">Cytoplasm</keyword>
<comment type="function">
    <text evidence="7">Catalyzes the release of premature peptidyl moieties from peptidyl-tRNA molecules trapped in stalled 50S ribosomal subunits, and thus maintains levels of free tRNAs and 50S ribosomes.</text>
</comment>
<feature type="site" description="Stabilizes the basic form of H active site to accept a proton" evidence="7">
    <location>
        <position position="85"/>
    </location>
</feature>
<dbReference type="GO" id="GO:0005737">
    <property type="term" value="C:cytoplasm"/>
    <property type="evidence" value="ECO:0007669"/>
    <property type="project" value="UniProtKB-SubCell"/>
</dbReference>
<reference evidence="11" key="1">
    <citation type="submission" date="2016-09" db="EMBL/GenBank/DDBJ databases">
        <title>Comparative genomics of the Campylobacter concisus group.</title>
        <authorList>
            <person name="Miller W.G."/>
            <person name="Yee E."/>
            <person name="Chapman M.H."/>
            <person name="Huynh S."/>
            <person name="Bono J.L."/>
            <person name="On S.L.W."/>
            <person name="StLeger J."/>
            <person name="Foster G."/>
            <person name="Parker C.T."/>
        </authorList>
    </citation>
    <scope>NUCLEOTIDE SEQUENCE [LARGE SCALE GENOMIC DNA]</scope>
    <source>
        <strain evidence="11">RM18021</strain>
    </source>
</reference>
<dbReference type="InterPro" id="IPR036416">
    <property type="entry name" value="Pept_tRNA_hydro_sf"/>
</dbReference>
<feature type="active site" description="Proton acceptor" evidence="7">
    <location>
        <position position="19"/>
    </location>
</feature>
<dbReference type="EC" id="3.1.1.29" evidence="1 7"/>
<dbReference type="RefSeq" id="WP_078424761.1">
    <property type="nucleotide sequence ID" value="NZ_CP017258.1"/>
</dbReference>
<protein>
    <recommendedName>
        <fullName evidence="6 7">Peptidyl-tRNA hydrolase</fullName>
        <shortName evidence="7">Pth</shortName>
        <ecNumber evidence="1 7">3.1.1.29</ecNumber>
    </recommendedName>
</protein>
<dbReference type="PANTHER" id="PTHR17224:SF1">
    <property type="entry name" value="PEPTIDYL-TRNA HYDROLASE"/>
    <property type="match status" value="1"/>
</dbReference>
<feature type="binding site" evidence="7">
    <location>
        <position position="62"/>
    </location>
    <ligand>
        <name>tRNA</name>
        <dbReference type="ChEBI" id="CHEBI:17843"/>
    </ligand>
</feature>
<dbReference type="PANTHER" id="PTHR17224">
    <property type="entry name" value="PEPTIDYL-TRNA HYDROLASE"/>
    <property type="match status" value="1"/>
</dbReference>
<accession>A0A1S6U9D6</accession>
<evidence type="ECO:0000256" key="5">
    <source>
        <dbReference type="ARBA" id="ARBA00038063"/>
    </source>
</evidence>
<dbReference type="Gene3D" id="3.40.50.1470">
    <property type="entry name" value="Peptidyl-tRNA hydrolase"/>
    <property type="match status" value="1"/>
</dbReference>
<proteinExistence type="inferred from homology"/>
<evidence type="ECO:0000256" key="2">
    <source>
        <dbReference type="ARBA" id="ARBA00022555"/>
    </source>
</evidence>
<dbReference type="GO" id="GO:0006515">
    <property type="term" value="P:protein quality control for misfolded or incompletely synthesized proteins"/>
    <property type="evidence" value="ECO:0007669"/>
    <property type="project" value="UniProtKB-UniRule"/>
</dbReference>
<dbReference type="FunFam" id="3.40.50.1470:FF:000001">
    <property type="entry name" value="Peptidyl-tRNA hydrolase"/>
    <property type="match status" value="1"/>
</dbReference>
<feature type="binding site" evidence="7">
    <location>
        <position position="60"/>
    </location>
    <ligand>
        <name>tRNA</name>
        <dbReference type="ChEBI" id="CHEBI:17843"/>
    </ligand>
</feature>
<evidence type="ECO:0000313" key="11">
    <source>
        <dbReference type="Proteomes" id="UP000190868"/>
    </source>
</evidence>
<comment type="subunit">
    <text evidence="7">Monomer.</text>
</comment>
<feature type="site" description="Discriminates between blocked and unblocked aminoacyl-tRNA" evidence="7">
    <location>
        <position position="9"/>
    </location>
</feature>